<keyword evidence="2" id="KW-1185">Reference proteome</keyword>
<dbReference type="Pfam" id="PF05845">
    <property type="entry name" value="PhnH"/>
    <property type="match status" value="1"/>
</dbReference>
<dbReference type="InterPro" id="IPR008772">
    <property type="entry name" value="Phosphonate_metab_PhnH"/>
</dbReference>
<proteinExistence type="predicted"/>
<accession>A0A6M7UFZ2</accession>
<dbReference type="KEGG" id="merd:EB233_09055"/>
<dbReference type="AlphaFoldDB" id="A0A6M7UFZ2"/>
<dbReference type="GO" id="GO:0016829">
    <property type="term" value="F:lyase activity"/>
    <property type="evidence" value="ECO:0007669"/>
    <property type="project" value="UniProtKB-KW"/>
</dbReference>
<sequence length="203" mass="21252">MDIAAQSIEGGFADPVFNAQAVFRAIMDAMARPGSVQPLPALARPPSPLSATAGAVALALCDNDTPLWLDPALHASAAIVSWLGFHTGAPLANTAADAHFAIVAAPAEMMALDGFSQGTQDYPDRSTTLILQVGDLTSGAPLLLEGPGIETSATIAPAQMPRHFIEQWKQNNKRFPRGVDIILATADGIACLPRTTRIKTMEA</sequence>
<dbReference type="PIRSF" id="PIRSF020680">
    <property type="entry name" value="PhnH"/>
    <property type="match status" value="1"/>
</dbReference>
<dbReference type="Gene3D" id="3.40.50.11310">
    <property type="entry name" value="Bacterial phosphonate metabolism protein PhnH"/>
    <property type="match status" value="1"/>
</dbReference>
<dbReference type="SUPFAM" id="SSF159709">
    <property type="entry name" value="PhnH-like"/>
    <property type="match status" value="1"/>
</dbReference>
<gene>
    <name evidence="1" type="primary">phnH</name>
    <name evidence="1" type="ORF">EB233_09055</name>
</gene>
<dbReference type="NCBIfam" id="TIGR03292">
    <property type="entry name" value="PhnH_redo"/>
    <property type="match status" value="1"/>
</dbReference>
<dbReference type="Proteomes" id="UP000503339">
    <property type="component" value="Chromosome"/>
</dbReference>
<evidence type="ECO:0000313" key="2">
    <source>
        <dbReference type="Proteomes" id="UP000503339"/>
    </source>
</evidence>
<dbReference type="InterPro" id="IPR038058">
    <property type="entry name" value="PhnH-like_sp"/>
</dbReference>
<organism evidence="1 2">
    <name type="scientific">Mesorhizobium erdmanii</name>
    <dbReference type="NCBI Taxonomy" id="1777866"/>
    <lineage>
        <taxon>Bacteria</taxon>
        <taxon>Pseudomonadati</taxon>
        <taxon>Pseudomonadota</taxon>
        <taxon>Alphaproteobacteria</taxon>
        <taxon>Hyphomicrobiales</taxon>
        <taxon>Phyllobacteriaceae</taxon>
        <taxon>Mesorhizobium</taxon>
    </lineage>
</organism>
<protein>
    <submittedName>
        <fullName evidence="1">Phosphonate C-P lyase system protein PhnH</fullName>
    </submittedName>
</protein>
<dbReference type="GO" id="GO:0019634">
    <property type="term" value="P:organic phosphonate metabolic process"/>
    <property type="evidence" value="ECO:0007669"/>
    <property type="project" value="InterPro"/>
</dbReference>
<keyword evidence="1" id="KW-0456">Lyase</keyword>
<name>A0A6M7UFZ2_9HYPH</name>
<dbReference type="RefSeq" id="WP_064991940.1">
    <property type="nucleotide sequence ID" value="NZ_CP033361.1"/>
</dbReference>
<reference evidence="1 2" key="1">
    <citation type="submission" date="2018-10" db="EMBL/GenBank/DDBJ databases">
        <authorList>
            <person name="Perry B.J."/>
            <person name="Sullivan J.T."/>
            <person name="Murphy R.J.T."/>
            <person name="Ramsay J.P."/>
            <person name="Ronson C.W."/>
        </authorList>
    </citation>
    <scope>NUCLEOTIDE SEQUENCE [LARGE SCALE GENOMIC DNA]</scope>
    <source>
        <strain evidence="1 2">NZP2014</strain>
    </source>
</reference>
<evidence type="ECO:0000313" key="1">
    <source>
        <dbReference type="EMBL" id="QKC75666.1"/>
    </source>
</evidence>
<dbReference type="EMBL" id="CP033361">
    <property type="protein sequence ID" value="QKC75666.1"/>
    <property type="molecule type" value="Genomic_DNA"/>
</dbReference>